<evidence type="ECO:0000313" key="3">
    <source>
        <dbReference type="Proteomes" id="UP000034778"/>
    </source>
</evidence>
<dbReference type="EMBL" id="LBOW01000002">
    <property type="protein sequence ID" value="KKP45208.1"/>
    <property type="molecule type" value="Genomic_DNA"/>
</dbReference>
<evidence type="ECO:0000256" key="1">
    <source>
        <dbReference type="SAM" id="Phobius"/>
    </source>
</evidence>
<reference evidence="2 3" key="1">
    <citation type="journal article" date="2015" name="Nature">
        <title>rRNA introns, odd ribosomes, and small enigmatic genomes across a large radiation of phyla.</title>
        <authorList>
            <person name="Brown C.T."/>
            <person name="Hug L.A."/>
            <person name="Thomas B.C."/>
            <person name="Sharon I."/>
            <person name="Castelle C.J."/>
            <person name="Singh A."/>
            <person name="Wilkins M.J."/>
            <person name="Williams K.H."/>
            <person name="Banfield J.F."/>
        </authorList>
    </citation>
    <scope>NUCLEOTIDE SEQUENCE [LARGE SCALE GENOMIC DNA]</scope>
</reference>
<comment type="caution">
    <text evidence="2">The sequence shown here is derived from an EMBL/GenBank/DDBJ whole genome shotgun (WGS) entry which is preliminary data.</text>
</comment>
<accession>A0A0F9ZLW4</accession>
<name>A0A0F9ZLW4_9BACT</name>
<sequence length="33" mass="3617">MITRKQRKIFTVLAILAGIALLAGSILPFIAYL</sequence>
<keyword evidence="1" id="KW-1133">Transmembrane helix</keyword>
<gene>
    <name evidence="2" type="ORF">UR35_C0002G0041</name>
</gene>
<evidence type="ECO:0000313" key="2">
    <source>
        <dbReference type="EMBL" id="KKP45208.1"/>
    </source>
</evidence>
<dbReference type="AlphaFoldDB" id="A0A0F9ZLW4"/>
<feature type="transmembrane region" description="Helical" evidence="1">
    <location>
        <begin position="12"/>
        <end position="32"/>
    </location>
</feature>
<proteinExistence type="predicted"/>
<keyword evidence="1" id="KW-0472">Membrane</keyword>
<protein>
    <submittedName>
        <fullName evidence="2">Uncharacterized protein</fullName>
    </submittedName>
</protein>
<organism evidence="2 3">
    <name type="scientific">Candidatus Woesebacteria bacterium GW2011_GWB1_33_22</name>
    <dbReference type="NCBI Taxonomy" id="1618566"/>
    <lineage>
        <taxon>Bacteria</taxon>
        <taxon>Candidatus Woeseibacteriota</taxon>
    </lineage>
</organism>
<dbReference type="Proteomes" id="UP000034778">
    <property type="component" value="Unassembled WGS sequence"/>
</dbReference>
<keyword evidence="1" id="KW-0812">Transmembrane</keyword>